<evidence type="ECO:0000256" key="5">
    <source>
        <dbReference type="SAM" id="Phobius"/>
    </source>
</evidence>
<feature type="transmembrane region" description="Helical" evidence="5">
    <location>
        <begin position="21"/>
        <end position="41"/>
    </location>
</feature>
<proteinExistence type="predicted"/>
<gene>
    <name evidence="6" type="ORF">OVA965_LOCUS39264</name>
    <name evidence="7" type="ORF">TMI583_LOCUS40545</name>
</gene>
<dbReference type="PANTHER" id="PTHR11785">
    <property type="entry name" value="AMINO ACID TRANSPORTER"/>
    <property type="match status" value="1"/>
</dbReference>
<evidence type="ECO:0000313" key="6">
    <source>
        <dbReference type="EMBL" id="CAF1550397.1"/>
    </source>
</evidence>
<dbReference type="InterPro" id="IPR002293">
    <property type="entry name" value="AA/rel_permease1"/>
</dbReference>
<reference evidence="6" key="1">
    <citation type="submission" date="2021-02" db="EMBL/GenBank/DDBJ databases">
        <authorList>
            <person name="Nowell W R."/>
        </authorList>
    </citation>
    <scope>NUCLEOTIDE SEQUENCE</scope>
</reference>
<dbReference type="PANTHER" id="PTHR11785:SF528">
    <property type="entry name" value="AMINO ACID TRANSPORTER PROTEIN JHI-21"/>
    <property type="match status" value="1"/>
</dbReference>
<dbReference type="Pfam" id="PF13520">
    <property type="entry name" value="AA_permease_2"/>
    <property type="match status" value="1"/>
</dbReference>
<evidence type="ECO:0000256" key="2">
    <source>
        <dbReference type="ARBA" id="ARBA00022692"/>
    </source>
</evidence>
<feature type="transmembrane region" description="Helical" evidence="5">
    <location>
        <begin position="53"/>
        <end position="75"/>
    </location>
</feature>
<comment type="subcellular location">
    <subcellularLocation>
        <location evidence="1">Membrane</location>
        <topology evidence="1">Multi-pass membrane protein</topology>
    </subcellularLocation>
</comment>
<evidence type="ECO:0000313" key="8">
    <source>
        <dbReference type="Proteomes" id="UP000677228"/>
    </source>
</evidence>
<evidence type="ECO:0000313" key="7">
    <source>
        <dbReference type="EMBL" id="CAF4340447.1"/>
    </source>
</evidence>
<dbReference type="AlphaFoldDB" id="A0A8S2FSW0"/>
<feature type="non-terminal residue" evidence="6">
    <location>
        <position position="1"/>
    </location>
</feature>
<dbReference type="GO" id="GO:0016020">
    <property type="term" value="C:membrane"/>
    <property type="evidence" value="ECO:0007669"/>
    <property type="project" value="UniProtKB-SubCell"/>
</dbReference>
<accession>A0A8S2FSW0</accession>
<dbReference type="Gene3D" id="1.20.1740.10">
    <property type="entry name" value="Amino acid/polyamine transporter I"/>
    <property type="match status" value="1"/>
</dbReference>
<comment type="caution">
    <text evidence="6">The sequence shown here is derived from an EMBL/GenBank/DDBJ whole genome shotgun (WGS) entry which is preliminary data.</text>
</comment>
<sequence>MTTMEGSNDKQTPVHTKKKSMGLISSMALIIGSVIGSGIFISPRGILLGTGSYGLSVIVWIICGLICIPGCLCYAELGTLIPSSGGDYTYIKDAFGDWAGFLRVWTEICCTRPATMAVCAITAAIYILYPLYPDCSPPLSAVMLLACFFIMGLIMVNILSTPASIQWQNVTFYGKIAALILVIGLGIYQVIRGRYQVFLSPFENTKTTTSSLAIAFYVGLFPY</sequence>
<feature type="transmembrane region" description="Helical" evidence="5">
    <location>
        <begin position="113"/>
        <end position="132"/>
    </location>
</feature>
<organism evidence="6 8">
    <name type="scientific">Didymodactylos carnosus</name>
    <dbReference type="NCBI Taxonomy" id="1234261"/>
    <lineage>
        <taxon>Eukaryota</taxon>
        <taxon>Metazoa</taxon>
        <taxon>Spiralia</taxon>
        <taxon>Gnathifera</taxon>
        <taxon>Rotifera</taxon>
        <taxon>Eurotatoria</taxon>
        <taxon>Bdelloidea</taxon>
        <taxon>Philodinida</taxon>
        <taxon>Philodinidae</taxon>
        <taxon>Didymodactylos</taxon>
    </lineage>
</organism>
<evidence type="ECO:0000256" key="1">
    <source>
        <dbReference type="ARBA" id="ARBA00004141"/>
    </source>
</evidence>
<dbReference type="EMBL" id="CAJNOK010040322">
    <property type="protein sequence ID" value="CAF1550397.1"/>
    <property type="molecule type" value="Genomic_DNA"/>
</dbReference>
<dbReference type="GO" id="GO:0015179">
    <property type="term" value="F:L-amino acid transmembrane transporter activity"/>
    <property type="evidence" value="ECO:0007669"/>
    <property type="project" value="TreeGrafter"/>
</dbReference>
<keyword evidence="2 5" id="KW-0812">Transmembrane</keyword>
<dbReference type="EMBL" id="CAJOBA010062779">
    <property type="protein sequence ID" value="CAF4340447.1"/>
    <property type="molecule type" value="Genomic_DNA"/>
</dbReference>
<feature type="transmembrane region" description="Helical" evidence="5">
    <location>
        <begin position="172"/>
        <end position="191"/>
    </location>
</feature>
<keyword evidence="3 5" id="KW-1133">Transmembrane helix</keyword>
<keyword evidence="4 5" id="KW-0472">Membrane</keyword>
<protein>
    <recommendedName>
        <fullName evidence="9">Amino acid transporter</fullName>
    </recommendedName>
</protein>
<dbReference type="Proteomes" id="UP000677228">
    <property type="component" value="Unassembled WGS sequence"/>
</dbReference>
<evidence type="ECO:0008006" key="9">
    <source>
        <dbReference type="Google" id="ProtNLM"/>
    </source>
</evidence>
<dbReference type="InterPro" id="IPR050598">
    <property type="entry name" value="AminoAcid_Transporter"/>
</dbReference>
<feature type="transmembrane region" description="Helical" evidence="5">
    <location>
        <begin position="138"/>
        <end position="160"/>
    </location>
</feature>
<evidence type="ECO:0000256" key="4">
    <source>
        <dbReference type="ARBA" id="ARBA00023136"/>
    </source>
</evidence>
<name>A0A8S2FSW0_9BILA</name>
<evidence type="ECO:0000256" key="3">
    <source>
        <dbReference type="ARBA" id="ARBA00022989"/>
    </source>
</evidence>
<dbReference type="Proteomes" id="UP000682733">
    <property type="component" value="Unassembled WGS sequence"/>
</dbReference>